<evidence type="ECO:0000256" key="5">
    <source>
        <dbReference type="ARBA" id="ARBA00022553"/>
    </source>
</evidence>
<dbReference type="Gene3D" id="3.30.70.270">
    <property type="match status" value="1"/>
</dbReference>
<feature type="region of interest" description="Disordered" evidence="12">
    <location>
        <begin position="1247"/>
        <end position="1280"/>
    </location>
</feature>
<evidence type="ECO:0000256" key="7">
    <source>
        <dbReference type="ARBA" id="ARBA00022729"/>
    </source>
</evidence>
<comment type="subcellular location">
    <subcellularLocation>
        <location evidence="1">Cell membrane</location>
        <topology evidence="1">Single-pass type I membrane protein</topology>
    </subcellularLocation>
</comment>
<feature type="region of interest" description="Disordered" evidence="12">
    <location>
        <begin position="878"/>
        <end position="924"/>
    </location>
</feature>
<protein>
    <recommendedName>
        <fullName evidence="3">ribonuclease H</fullName>
        <ecNumber evidence="3">3.1.26.4</ecNumber>
    </recommendedName>
</protein>
<dbReference type="SUPFAM" id="SSF56672">
    <property type="entry name" value="DNA/RNA polymerases"/>
    <property type="match status" value="1"/>
</dbReference>
<organism evidence="16 17">
    <name type="scientific">Hemibagrus guttatus</name>
    <dbReference type="NCBI Taxonomy" id="175788"/>
    <lineage>
        <taxon>Eukaryota</taxon>
        <taxon>Metazoa</taxon>
        <taxon>Chordata</taxon>
        <taxon>Craniata</taxon>
        <taxon>Vertebrata</taxon>
        <taxon>Euteleostomi</taxon>
        <taxon>Actinopterygii</taxon>
        <taxon>Neopterygii</taxon>
        <taxon>Teleostei</taxon>
        <taxon>Ostariophysi</taxon>
        <taxon>Siluriformes</taxon>
        <taxon>Bagridae</taxon>
        <taxon>Hemibagrus</taxon>
    </lineage>
</organism>
<dbReference type="Pfam" id="PF26060">
    <property type="entry name" value="TGFBR3_N"/>
    <property type="match status" value="2"/>
</dbReference>
<dbReference type="AlphaFoldDB" id="A0AAE0RLX7"/>
<evidence type="ECO:0000256" key="4">
    <source>
        <dbReference type="ARBA" id="ARBA00022475"/>
    </source>
</evidence>
<dbReference type="GO" id="GO:0005114">
    <property type="term" value="F:type II transforming growth factor beta receptor binding"/>
    <property type="evidence" value="ECO:0007669"/>
    <property type="project" value="TreeGrafter"/>
</dbReference>
<feature type="transmembrane region" description="Helical" evidence="13">
    <location>
        <begin position="1216"/>
        <end position="1238"/>
    </location>
</feature>
<keyword evidence="5" id="KW-0597">Phosphoprotein</keyword>
<reference evidence="16" key="1">
    <citation type="submission" date="2023-06" db="EMBL/GenBank/DDBJ databases">
        <title>Male Hemibagrus guttatus genome.</title>
        <authorList>
            <person name="Bian C."/>
        </authorList>
    </citation>
    <scope>NUCLEOTIDE SEQUENCE</scope>
    <source>
        <strain evidence="16">Male_cb2023</strain>
        <tissue evidence="16">Muscle</tissue>
    </source>
</reference>
<keyword evidence="11" id="KW-0325">Glycoprotein</keyword>
<evidence type="ECO:0000256" key="6">
    <source>
        <dbReference type="ARBA" id="ARBA00022692"/>
    </source>
</evidence>
<dbReference type="Proteomes" id="UP001274896">
    <property type="component" value="Unassembled WGS sequence"/>
</dbReference>
<evidence type="ECO:0000256" key="2">
    <source>
        <dbReference type="ARBA" id="ARBA00010879"/>
    </source>
</evidence>
<accession>A0AAE0RLX7</accession>
<dbReference type="EC" id="3.1.26.4" evidence="3"/>
<evidence type="ECO:0000313" key="17">
    <source>
        <dbReference type="Proteomes" id="UP001274896"/>
    </source>
</evidence>
<dbReference type="GO" id="GO:0017015">
    <property type="term" value="P:regulation of transforming growth factor beta receptor signaling pathway"/>
    <property type="evidence" value="ECO:0007669"/>
    <property type="project" value="TreeGrafter"/>
</dbReference>
<dbReference type="SMART" id="SM00241">
    <property type="entry name" value="ZP"/>
    <property type="match status" value="1"/>
</dbReference>
<dbReference type="InterPro" id="IPR000477">
    <property type="entry name" value="RT_dom"/>
</dbReference>
<dbReference type="GO" id="GO:0004523">
    <property type="term" value="F:RNA-DNA hybrid ribonuclease activity"/>
    <property type="evidence" value="ECO:0007669"/>
    <property type="project" value="UniProtKB-EC"/>
</dbReference>
<evidence type="ECO:0000256" key="12">
    <source>
        <dbReference type="SAM" id="MobiDB-lite"/>
    </source>
</evidence>
<dbReference type="PROSITE" id="PS50878">
    <property type="entry name" value="RT_POL"/>
    <property type="match status" value="1"/>
</dbReference>
<evidence type="ECO:0000256" key="1">
    <source>
        <dbReference type="ARBA" id="ARBA00004251"/>
    </source>
</evidence>
<keyword evidence="9 13" id="KW-0472">Membrane</keyword>
<dbReference type="InterPro" id="IPR043128">
    <property type="entry name" value="Rev_trsase/Diguanyl_cyclase"/>
</dbReference>
<keyword evidence="10" id="KW-1015">Disulfide bond</keyword>
<dbReference type="Gene3D" id="2.60.40.4100">
    <property type="entry name" value="Zona pellucida, ZP-C domain"/>
    <property type="match status" value="1"/>
</dbReference>
<feature type="compositionally biased region" description="Polar residues" evidence="12">
    <location>
        <begin position="1247"/>
        <end position="1263"/>
    </location>
</feature>
<dbReference type="Pfam" id="PF00100">
    <property type="entry name" value="Zona_pellucida"/>
    <property type="match status" value="1"/>
</dbReference>
<dbReference type="InterPro" id="IPR042235">
    <property type="entry name" value="ZP-C_dom"/>
</dbReference>
<keyword evidence="8 13" id="KW-1133">Transmembrane helix</keyword>
<keyword evidence="7" id="KW-0732">Signal</keyword>
<sequence length="1280" mass="140743">MSFLKLRKESKRYKERLASVPASLIKGSVASLPASLNEGGVASVPVSLIEGGVTSVPVSLIEGGVASVPVSLIEGGVTSVPVSLIEGGVASVPVSLIEGGVTSVPVSLIEGGVASLPTSLNEGGVAFVSVSLIEEGVAFQHISPMEKKPKTAVSLAVSCPLSRSPCELLPVGEGHPVQAVQMSFTALSGCASRGTTNLPQEVHIVNLRSSNTEELTEKPEVNLHLHPIHSLSVHQKPLVFVLNSPKPFQWRIHTSNLARGIKRIFYVSDGSGVQFEDVNMSLTCEVHTEALPHGNEHLLSWAKRLYRAVTSFTELKMTHDIYIKVGEDLEKAYDRVPREELWYCMRKSGVAEKYVRVVQDMYERSRTVVRCAVGQTEEFKVEVGLYQGSALSPFLFAIVMDQLSEEVRQESPWTMMFADDIVICSESREQVEENLERWRFALERRGMKVSRNPVFSDTCKIDNKFLSLNYLGSYIQPQASTGCVLSGPDVPQEVHIIELQAPSSSRSALQVDVMVDLRTVEPETPLHRDVVLLLRCEKSVNWVIKAHNIIGKLHIVTSDSVSLNDSTERLMQVSKAVKQKLPAGAQALIQWAMENNYSPVTSYTNTAVANIFHLRVREAEVVNPLESMFPPELSILRNTDPRDHTRPDLPFLLPSVIDQNPPFPFPPTLDEPTWSHRGPEEQRGALSGIFSVQCEESKMVVSIDKESLQATGISKANITLQDPQCKATSNSTHYILETSLTGCQTTKYPMHHPSPMVLYINSIVIKQSDSRDGSGWPSDDEDLDSGDVLLSERTSSGHRSSILFNCTYRKAEDAPLHFPWPGLDIQHEPVENVTFSMELYNTSLFRHPQPPSFFQVMENKPIFVELFWRDPEAFPGQPKDIVSPACPGSSPGPLPGGACPEHLSRETSRRHPKQMPEPPQLPPFDVEEQRLYSELLPGDRAPYPISKGAPCHPTEEAHFGRLYPGSYPFGHDPELMTIETCQPRQPHNIQRLKCPPLCSGIAAATGTRDLTATAPDGCVNNGGGEHGPLRLNVPNLPRDLVKTLPEISATKADPDLSFMIQTCFISANSNHEVLSDYVLIENICPKDESVLYYPQKVDRKRFSFDFRSKFNVPLLFLHCEMSICSKRHNMHPGLPECMLPNEACTSVSGETIIKMMMNSKTSTKPLVVISDGGSNEDYITHNPAGFPNGSQRDSYLTCYIDSSLVADTYILDTPTVVGIAFAAFVIGALLTGALWFIYSRTGDSAVRQSVPRSPPASENSSAAHSIGSTQSTPCSSSSNA</sequence>
<evidence type="ECO:0000256" key="10">
    <source>
        <dbReference type="ARBA" id="ARBA00023157"/>
    </source>
</evidence>
<feature type="domain" description="Reverse transcriptase" evidence="14">
    <location>
        <begin position="222"/>
        <end position="475"/>
    </location>
</feature>
<evidence type="ECO:0000256" key="13">
    <source>
        <dbReference type="SAM" id="Phobius"/>
    </source>
</evidence>
<comment type="caution">
    <text evidence="16">The sequence shown here is derived from an EMBL/GenBank/DDBJ whole genome shotgun (WGS) entry which is preliminary data.</text>
</comment>
<dbReference type="InterPro" id="IPR058899">
    <property type="entry name" value="TGFBR3/Endoglin-like_N"/>
</dbReference>
<evidence type="ECO:0000256" key="9">
    <source>
        <dbReference type="ARBA" id="ARBA00023136"/>
    </source>
</evidence>
<evidence type="ECO:0000313" key="16">
    <source>
        <dbReference type="EMBL" id="KAK3557325.1"/>
    </source>
</evidence>
<dbReference type="InterPro" id="IPR055356">
    <property type="entry name" value="ZP-N"/>
</dbReference>
<comment type="similarity">
    <text evidence="2">Belongs to the beta type-B retroviral polymerase family. HERV class-II K(HML-2) pol subfamily.</text>
</comment>
<dbReference type="Gene3D" id="2.60.40.3210">
    <property type="entry name" value="Zona pellucida, ZP-N domain"/>
    <property type="match status" value="1"/>
</dbReference>
<dbReference type="PROSITE" id="PS51034">
    <property type="entry name" value="ZP_2"/>
    <property type="match status" value="1"/>
</dbReference>
<evidence type="ECO:0000259" key="15">
    <source>
        <dbReference type="PROSITE" id="PS51034"/>
    </source>
</evidence>
<dbReference type="InterPro" id="IPR043502">
    <property type="entry name" value="DNA/RNA_pol_sf"/>
</dbReference>
<name>A0AAE0RLX7_9TELE</name>
<evidence type="ECO:0000256" key="3">
    <source>
        <dbReference type="ARBA" id="ARBA00012180"/>
    </source>
</evidence>
<keyword evidence="4" id="KW-1003">Cell membrane</keyword>
<dbReference type="GO" id="GO:0005024">
    <property type="term" value="F:transforming growth factor beta receptor activity"/>
    <property type="evidence" value="ECO:0007669"/>
    <property type="project" value="TreeGrafter"/>
</dbReference>
<dbReference type="Pfam" id="PF23344">
    <property type="entry name" value="ZP-N"/>
    <property type="match status" value="1"/>
</dbReference>
<feature type="domain" description="ZP" evidence="15">
    <location>
        <begin position="693"/>
        <end position="1144"/>
    </location>
</feature>
<dbReference type="GO" id="GO:0016477">
    <property type="term" value="P:cell migration"/>
    <property type="evidence" value="ECO:0007669"/>
    <property type="project" value="TreeGrafter"/>
</dbReference>
<dbReference type="PANTHER" id="PTHR14002:SF30">
    <property type="entry name" value="TRANSFORMING GROWTH FACTOR BETA RECEPTOR III"/>
    <property type="match status" value="1"/>
</dbReference>
<dbReference type="PANTHER" id="PTHR14002">
    <property type="entry name" value="ENDOGLIN/TGF-BETA RECEPTOR TYPE III"/>
    <property type="match status" value="1"/>
</dbReference>
<dbReference type="EMBL" id="JAUCMX010000001">
    <property type="protein sequence ID" value="KAK3557325.1"/>
    <property type="molecule type" value="Genomic_DNA"/>
</dbReference>
<dbReference type="InterPro" id="IPR055355">
    <property type="entry name" value="ZP-C"/>
</dbReference>
<keyword evidence="6 13" id="KW-0812">Transmembrane</keyword>
<evidence type="ECO:0000256" key="11">
    <source>
        <dbReference type="ARBA" id="ARBA00023180"/>
    </source>
</evidence>
<keyword evidence="17" id="KW-1185">Reference proteome</keyword>
<evidence type="ECO:0000256" key="8">
    <source>
        <dbReference type="ARBA" id="ARBA00022989"/>
    </source>
</evidence>
<dbReference type="GO" id="GO:0050431">
    <property type="term" value="F:transforming growth factor beta binding"/>
    <property type="evidence" value="ECO:0007669"/>
    <property type="project" value="TreeGrafter"/>
</dbReference>
<feature type="compositionally biased region" description="Low complexity" evidence="12">
    <location>
        <begin position="883"/>
        <end position="900"/>
    </location>
</feature>
<dbReference type="GO" id="GO:0005539">
    <property type="term" value="F:glycosaminoglycan binding"/>
    <property type="evidence" value="ECO:0007669"/>
    <property type="project" value="TreeGrafter"/>
</dbReference>
<dbReference type="GO" id="GO:0001837">
    <property type="term" value="P:epithelial to mesenchymal transition"/>
    <property type="evidence" value="ECO:0007669"/>
    <property type="project" value="TreeGrafter"/>
</dbReference>
<dbReference type="GO" id="GO:0007179">
    <property type="term" value="P:transforming growth factor beta receptor signaling pathway"/>
    <property type="evidence" value="ECO:0007669"/>
    <property type="project" value="TreeGrafter"/>
</dbReference>
<feature type="compositionally biased region" description="Low complexity" evidence="12">
    <location>
        <begin position="1265"/>
        <end position="1280"/>
    </location>
</feature>
<proteinExistence type="inferred from homology"/>
<dbReference type="InterPro" id="IPR001507">
    <property type="entry name" value="ZP_dom"/>
</dbReference>
<evidence type="ECO:0000259" key="14">
    <source>
        <dbReference type="PROSITE" id="PS50878"/>
    </source>
</evidence>
<gene>
    <name evidence="16" type="ORF">QTP70_026599</name>
</gene>